<keyword evidence="2" id="KW-1133">Transmembrane helix</keyword>
<name>E3Q3R1_COLGM</name>
<keyword evidence="2" id="KW-0812">Transmembrane</keyword>
<dbReference type="AlphaFoldDB" id="E3Q3R1"/>
<gene>
    <name evidence="3" type="ORF">GLRG_00807</name>
</gene>
<accession>E3Q3R1</accession>
<dbReference type="GeneID" id="24406172"/>
<keyword evidence="2" id="KW-0472">Membrane</keyword>
<sequence>MREIQKDVPVILRQAILADNSSQTFSTWGGYVRGDLPPERVFKFEADGNGGGSWSNATEPQLMRSHGGAFVSTPGSGFYFGGLEEDTDTIKKGDYVPGFLQVNYTFQEAVWTQRPNAPYSQLGSINGGSAHHVPAFRLNGLVVILGGIELGNWEHEDRSMDTIWFMDPAAPDQWHSQKTPAPFPRPRRWQCVVGAQRRNNTYEIFIFGGNNDVVLDEVWVLSLPGFFWTKYDGKIPCSFMSGVVAGQCQMIVVGGLKSKGNAAGSSLPQGLGIFNLTTLEWKGDFDPGAAAYDSPDSVKSWYNDGQVPACCSQPPTSTPYEQKTRNLAHVKYHPGVEEFLNLPHSPADNSLSPGEMGGAVGGGVLGAVLIGVAVFLLLRRRKKKQVRRSGTETGYSALKPSGSSWPPTSTTPKRFELPEGHGTSEVGGRLPSYATVEWQAY</sequence>
<dbReference type="InterPro" id="IPR011043">
    <property type="entry name" value="Gal_Oxase/kelch_b-propeller"/>
</dbReference>
<dbReference type="RefSeq" id="XP_008089683.1">
    <property type="nucleotide sequence ID" value="XM_008091492.1"/>
</dbReference>
<dbReference type="EMBL" id="GG697332">
    <property type="protein sequence ID" value="EFQ25663.1"/>
    <property type="molecule type" value="Genomic_DNA"/>
</dbReference>
<dbReference type="STRING" id="645133.E3Q3R1"/>
<protein>
    <submittedName>
        <fullName evidence="3">Kelch repeat protein</fullName>
    </submittedName>
</protein>
<dbReference type="eggNOG" id="ENOG502SMKA">
    <property type="taxonomic scope" value="Eukaryota"/>
</dbReference>
<evidence type="ECO:0000256" key="2">
    <source>
        <dbReference type="SAM" id="Phobius"/>
    </source>
</evidence>
<evidence type="ECO:0000313" key="3">
    <source>
        <dbReference type="EMBL" id="EFQ25663.1"/>
    </source>
</evidence>
<dbReference type="VEuPathDB" id="FungiDB:GLRG_00807"/>
<feature type="compositionally biased region" description="Low complexity" evidence="1">
    <location>
        <begin position="400"/>
        <end position="412"/>
    </location>
</feature>
<organism evidence="4">
    <name type="scientific">Colletotrichum graminicola (strain M1.001 / M2 / FGSC 10212)</name>
    <name type="common">Maize anthracnose fungus</name>
    <name type="synonym">Glomerella graminicola</name>
    <dbReference type="NCBI Taxonomy" id="645133"/>
    <lineage>
        <taxon>Eukaryota</taxon>
        <taxon>Fungi</taxon>
        <taxon>Dikarya</taxon>
        <taxon>Ascomycota</taxon>
        <taxon>Pezizomycotina</taxon>
        <taxon>Sordariomycetes</taxon>
        <taxon>Hypocreomycetidae</taxon>
        <taxon>Glomerellales</taxon>
        <taxon>Glomerellaceae</taxon>
        <taxon>Colletotrichum</taxon>
        <taxon>Colletotrichum graminicola species complex</taxon>
    </lineage>
</organism>
<feature type="transmembrane region" description="Helical" evidence="2">
    <location>
        <begin position="356"/>
        <end position="378"/>
    </location>
</feature>
<dbReference type="HOGENOM" id="CLU_050552_0_0_1"/>
<dbReference type="InterPro" id="IPR015915">
    <property type="entry name" value="Kelch-typ_b-propeller"/>
</dbReference>
<proteinExistence type="predicted"/>
<keyword evidence="4" id="KW-1185">Reference proteome</keyword>
<dbReference type="Proteomes" id="UP000008782">
    <property type="component" value="Unassembled WGS sequence"/>
</dbReference>
<dbReference type="SUPFAM" id="SSF50965">
    <property type="entry name" value="Galactose oxidase, central domain"/>
    <property type="match status" value="1"/>
</dbReference>
<evidence type="ECO:0000256" key="1">
    <source>
        <dbReference type="SAM" id="MobiDB-lite"/>
    </source>
</evidence>
<dbReference type="OrthoDB" id="540004at2759"/>
<evidence type="ECO:0000313" key="4">
    <source>
        <dbReference type="Proteomes" id="UP000008782"/>
    </source>
</evidence>
<reference evidence="4" key="1">
    <citation type="journal article" date="2012" name="Nat. Genet.">
        <title>Lifestyle transitions in plant pathogenic Colletotrichum fungi deciphered by genome and transcriptome analyses.</title>
        <authorList>
            <person name="O'Connell R.J."/>
            <person name="Thon M.R."/>
            <person name="Hacquard S."/>
            <person name="Amyotte S.G."/>
            <person name="Kleemann J."/>
            <person name="Torres M.F."/>
            <person name="Damm U."/>
            <person name="Buiate E.A."/>
            <person name="Epstein L."/>
            <person name="Alkan N."/>
            <person name="Altmueller J."/>
            <person name="Alvarado-Balderrama L."/>
            <person name="Bauser C.A."/>
            <person name="Becker C."/>
            <person name="Birren B.W."/>
            <person name="Chen Z."/>
            <person name="Choi J."/>
            <person name="Crouch J.A."/>
            <person name="Duvick J.P."/>
            <person name="Farman M.A."/>
            <person name="Gan P."/>
            <person name="Heiman D."/>
            <person name="Henrissat B."/>
            <person name="Howard R.J."/>
            <person name="Kabbage M."/>
            <person name="Koch C."/>
            <person name="Kracher B."/>
            <person name="Kubo Y."/>
            <person name="Law A.D."/>
            <person name="Lebrun M.-H."/>
            <person name="Lee Y.-H."/>
            <person name="Miyara I."/>
            <person name="Moore N."/>
            <person name="Neumann U."/>
            <person name="Nordstroem K."/>
            <person name="Panaccione D.G."/>
            <person name="Panstruga R."/>
            <person name="Place M."/>
            <person name="Proctor R.H."/>
            <person name="Prusky D."/>
            <person name="Rech G."/>
            <person name="Reinhardt R."/>
            <person name="Rollins J.A."/>
            <person name="Rounsley S."/>
            <person name="Schardl C.L."/>
            <person name="Schwartz D.C."/>
            <person name="Shenoy N."/>
            <person name="Shirasu K."/>
            <person name="Sikhakolli U.R."/>
            <person name="Stueber K."/>
            <person name="Sukno S.A."/>
            <person name="Sweigard J.A."/>
            <person name="Takano Y."/>
            <person name="Takahara H."/>
            <person name="Trail F."/>
            <person name="van der Does H.C."/>
            <person name="Voll L.M."/>
            <person name="Will I."/>
            <person name="Young S."/>
            <person name="Zeng Q."/>
            <person name="Zhang J."/>
            <person name="Zhou S."/>
            <person name="Dickman M.B."/>
            <person name="Schulze-Lefert P."/>
            <person name="Ver Loren van Themaat E."/>
            <person name="Ma L.-J."/>
            <person name="Vaillancourt L.J."/>
        </authorList>
    </citation>
    <scope>NUCLEOTIDE SEQUENCE [LARGE SCALE GENOMIC DNA]</scope>
    <source>
        <strain evidence="4">M1.001 / M2 / FGSC 10212</strain>
    </source>
</reference>
<feature type="region of interest" description="Disordered" evidence="1">
    <location>
        <begin position="386"/>
        <end position="429"/>
    </location>
</feature>
<dbReference type="Gene3D" id="2.120.10.80">
    <property type="entry name" value="Kelch-type beta propeller"/>
    <property type="match status" value="1"/>
</dbReference>